<accession>A0A4Q7NSP2</accession>
<protein>
    <recommendedName>
        <fullName evidence="4">Phosphate transport regulator</fullName>
    </recommendedName>
</protein>
<dbReference type="Proteomes" id="UP000293638">
    <property type="component" value="Unassembled WGS sequence"/>
</dbReference>
<dbReference type="Gene3D" id="1.20.58.220">
    <property type="entry name" value="Phosphate transport system protein phou homolog 2, domain 2"/>
    <property type="match status" value="1"/>
</dbReference>
<gene>
    <name evidence="2" type="ORF">EV189_1776</name>
</gene>
<sequence>MAFRLRPQEPEFYDLFGEAGRNLVVAARLVQELASAPPAERAGVVERLREVEHAGDDVTHRILKKVNTSFVTPFDREDIYALASRIDDVLDLMEEAGDRVVLYDVDGLPAKTREVADVLLAASEQTADALPRLRSMKGLESYWIEVNRLENEADRLYRDMIGDLFRSGADALHVMKVKEVLDTLEAAADALEHVADAVQTVVAKES</sequence>
<dbReference type="EMBL" id="SGXD01000002">
    <property type="protein sequence ID" value="RZS89994.1"/>
    <property type="molecule type" value="Genomic_DNA"/>
</dbReference>
<dbReference type="InterPro" id="IPR038078">
    <property type="entry name" value="PhoU-like_sf"/>
</dbReference>
<proteinExistence type="inferred from homology"/>
<dbReference type="RefSeq" id="WP_130492518.1">
    <property type="nucleotide sequence ID" value="NZ_SGXD01000002.1"/>
</dbReference>
<dbReference type="InterPro" id="IPR018445">
    <property type="entry name" value="Put_Phosphate_transp_reg"/>
</dbReference>
<comment type="caution">
    <text evidence="2">The sequence shown here is derived from an EMBL/GenBank/DDBJ whole genome shotgun (WGS) entry which is preliminary data.</text>
</comment>
<evidence type="ECO:0008006" key="4">
    <source>
        <dbReference type="Google" id="ProtNLM"/>
    </source>
</evidence>
<name>A0A4Q7NSP2_9ACTN</name>
<dbReference type="AlphaFoldDB" id="A0A4Q7NSP2"/>
<dbReference type="PANTHER" id="PTHR37298:SF1">
    <property type="entry name" value="UPF0111 PROTEIN YKAA"/>
    <property type="match status" value="1"/>
</dbReference>
<reference evidence="2 3" key="1">
    <citation type="submission" date="2019-02" db="EMBL/GenBank/DDBJ databases">
        <title>Genomic Encyclopedia of Type Strains, Phase IV (KMG-IV): sequencing the most valuable type-strain genomes for metagenomic binning, comparative biology and taxonomic classification.</title>
        <authorList>
            <person name="Goeker M."/>
        </authorList>
    </citation>
    <scope>NUCLEOTIDE SEQUENCE [LARGE SCALE GENOMIC DNA]</scope>
    <source>
        <strain evidence="2 3">DSM 45622</strain>
    </source>
</reference>
<comment type="similarity">
    <text evidence="1">Belongs to the UPF0111 family.</text>
</comment>
<dbReference type="PANTHER" id="PTHR37298">
    <property type="entry name" value="UPF0111 PROTEIN YKAA"/>
    <property type="match status" value="1"/>
</dbReference>
<dbReference type="OrthoDB" id="9797568at2"/>
<evidence type="ECO:0000256" key="1">
    <source>
        <dbReference type="ARBA" id="ARBA00008591"/>
    </source>
</evidence>
<evidence type="ECO:0000313" key="2">
    <source>
        <dbReference type="EMBL" id="RZS89994.1"/>
    </source>
</evidence>
<dbReference type="InterPro" id="IPR052912">
    <property type="entry name" value="UPF0111_domain"/>
</dbReference>
<dbReference type="Pfam" id="PF01865">
    <property type="entry name" value="PhoU_div"/>
    <property type="match status" value="1"/>
</dbReference>
<evidence type="ECO:0000313" key="3">
    <source>
        <dbReference type="Proteomes" id="UP000293638"/>
    </source>
</evidence>
<keyword evidence="3" id="KW-1185">Reference proteome</keyword>
<organism evidence="2 3">
    <name type="scientific">Motilibacter rhizosphaerae</name>
    <dbReference type="NCBI Taxonomy" id="598652"/>
    <lineage>
        <taxon>Bacteria</taxon>
        <taxon>Bacillati</taxon>
        <taxon>Actinomycetota</taxon>
        <taxon>Actinomycetes</taxon>
        <taxon>Motilibacterales</taxon>
        <taxon>Motilibacteraceae</taxon>
        <taxon>Motilibacter</taxon>
    </lineage>
</organism>